<dbReference type="InterPro" id="IPR029044">
    <property type="entry name" value="Nucleotide-diphossugar_trans"/>
</dbReference>
<sequence>MDKRILIIIPAYNEEESIVSVVSTLIRDYPQFDYVIVNDGSSDHTVQICRERGFNFINQPINLGLAGAFQTGMKYALKNEYDVALQFDADGQHLPQYIQPMLDKLAEGYDIVVGSRFVEKKKPFTLRMIGSHLIAFAIRLTTGKRLADPTSGMRLYNRRMIEEFATQINHAPEPDTICYLMRRGAKVTEVQVEMQERIAGTSYLNFTRSIGYMLRMAISIIVVQWFRGGAKFKKEWRCTE</sequence>
<dbReference type="SUPFAM" id="SSF53448">
    <property type="entry name" value="Nucleotide-diphospho-sugar transferases"/>
    <property type="match status" value="1"/>
</dbReference>
<dbReference type="Pfam" id="PF00535">
    <property type="entry name" value="Glycos_transf_2"/>
    <property type="match status" value="1"/>
</dbReference>
<protein>
    <submittedName>
        <fullName evidence="2">Glycosyltransferase family 2 protein</fullName>
    </submittedName>
</protein>
<keyword evidence="3" id="KW-1185">Reference proteome</keyword>
<comment type="caution">
    <text evidence="2">The sequence shown here is derived from an EMBL/GenBank/DDBJ whole genome shotgun (WGS) entry which is preliminary data.</text>
</comment>
<dbReference type="RefSeq" id="WP_186887777.1">
    <property type="nucleotide sequence ID" value="NZ_JACONZ010000002.1"/>
</dbReference>
<dbReference type="PANTHER" id="PTHR48090:SF7">
    <property type="entry name" value="RFBJ PROTEIN"/>
    <property type="match status" value="1"/>
</dbReference>
<name>A0A923L1I7_9FIRM</name>
<evidence type="ECO:0000313" key="3">
    <source>
        <dbReference type="Proteomes" id="UP000659630"/>
    </source>
</evidence>
<dbReference type="EMBL" id="JACONZ010000002">
    <property type="protein sequence ID" value="MBC5581423.1"/>
    <property type="molecule type" value="Genomic_DNA"/>
</dbReference>
<dbReference type="Proteomes" id="UP000659630">
    <property type="component" value="Unassembled WGS sequence"/>
</dbReference>
<dbReference type="InterPro" id="IPR001173">
    <property type="entry name" value="Glyco_trans_2-like"/>
</dbReference>
<dbReference type="CDD" id="cd04179">
    <property type="entry name" value="DPM_DPG-synthase_like"/>
    <property type="match status" value="1"/>
</dbReference>
<gene>
    <name evidence="2" type="ORF">H8S23_07855</name>
</gene>
<dbReference type="Gene3D" id="3.90.550.10">
    <property type="entry name" value="Spore Coat Polysaccharide Biosynthesis Protein SpsA, Chain A"/>
    <property type="match status" value="1"/>
</dbReference>
<evidence type="ECO:0000313" key="2">
    <source>
        <dbReference type="EMBL" id="MBC5581423.1"/>
    </source>
</evidence>
<reference evidence="2" key="1">
    <citation type="submission" date="2020-08" db="EMBL/GenBank/DDBJ databases">
        <title>Genome public.</title>
        <authorList>
            <person name="Liu C."/>
            <person name="Sun Q."/>
        </authorList>
    </citation>
    <scope>NUCLEOTIDE SEQUENCE</scope>
    <source>
        <strain evidence="2">BX8</strain>
    </source>
</reference>
<dbReference type="InterPro" id="IPR050256">
    <property type="entry name" value="Glycosyltransferase_2"/>
</dbReference>
<organism evidence="2 3">
    <name type="scientific">Anaerofilum hominis</name>
    <dbReference type="NCBI Taxonomy" id="2763016"/>
    <lineage>
        <taxon>Bacteria</taxon>
        <taxon>Bacillati</taxon>
        <taxon>Bacillota</taxon>
        <taxon>Clostridia</taxon>
        <taxon>Eubacteriales</taxon>
        <taxon>Oscillospiraceae</taxon>
        <taxon>Anaerofilum</taxon>
    </lineage>
</organism>
<dbReference type="PANTHER" id="PTHR48090">
    <property type="entry name" value="UNDECAPRENYL-PHOSPHATE 4-DEOXY-4-FORMAMIDO-L-ARABINOSE TRANSFERASE-RELATED"/>
    <property type="match status" value="1"/>
</dbReference>
<accession>A0A923L1I7</accession>
<dbReference type="AlphaFoldDB" id="A0A923L1I7"/>
<feature type="domain" description="Glycosyltransferase 2-like" evidence="1">
    <location>
        <begin position="7"/>
        <end position="163"/>
    </location>
</feature>
<evidence type="ECO:0000259" key="1">
    <source>
        <dbReference type="Pfam" id="PF00535"/>
    </source>
</evidence>
<proteinExistence type="predicted"/>